<dbReference type="EMBL" id="CAJHJT010000034">
    <property type="protein sequence ID" value="CAD7005344.1"/>
    <property type="molecule type" value="Genomic_DNA"/>
</dbReference>
<comment type="caution">
    <text evidence="2">The sequence shown here is derived from an EMBL/GenBank/DDBJ whole genome shotgun (WGS) entry which is preliminary data.</text>
</comment>
<evidence type="ECO:0000313" key="2">
    <source>
        <dbReference type="EMBL" id="CAD7005344.1"/>
    </source>
</evidence>
<dbReference type="AlphaFoldDB" id="A0A811V348"/>
<keyword evidence="1" id="KW-1133">Transmembrane helix</keyword>
<name>A0A811V348_CERCA</name>
<proteinExistence type="predicted"/>
<keyword evidence="1" id="KW-0472">Membrane</keyword>
<accession>A0A811V348</accession>
<sequence>MCVASSFRVVVYILHANTSFFSLSLATRLLCPMLLYFSIFCLLFTRLQPNVCCNLKMSSGFLGARQPLSCHGRSERVCCWCDRRLFDARVCYCTDGVADS</sequence>
<gene>
    <name evidence="2" type="ORF">CCAP1982_LOCUS13704</name>
</gene>
<organism evidence="2 3">
    <name type="scientific">Ceratitis capitata</name>
    <name type="common">Mediterranean fruit fly</name>
    <name type="synonym">Tephritis capitata</name>
    <dbReference type="NCBI Taxonomy" id="7213"/>
    <lineage>
        <taxon>Eukaryota</taxon>
        <taxon>Metazoa</taxon>
        <taxon>Ecdysozoa</taxon>
        <taxon>Arthropoda</taxon>
        <taxon>Hexapoda</taxon>
        <taxon>Insecta</taxon>
        <taxon>Pterygota</taxon>
        <taxon>Neoptera</taxon>
        <taxon>Endopterygota</taxon>
        <taxon>Diptera</taxon>
        <taxon>Brachycera</taxon>
        <taxon>Muscomorpha</taxon>
        <taxon>Tephritoidea</taxon>
        <taxon>Tephritidae</taxon>
        <taxon>Ceratitis</taxon>
        <taxon>Ceratitis</taxon>
    </lineage>
</organism>
<dbReference type="Proteomes" id="UP000606786">
    <property type="component" value="Unassembled WGS sequence"/>
</dbReference>
<evidence type="ECO:0000256" key="1">
    <source>
        <dbReference type="SAM" id="Phobius"/>
    </source>
</evidence>
<feature type="transmembrane region" description="Helical" evidence="1">
    <location>
        <begin position="20"/>
        <end position="44"/>
    </location>
</feature>
<keyword evidence="3" id="KW-1185">Reference proteome</keyword>
<reference evidence="2" key="1">
    <citation type="submission" date="2020-11" db="EMBL/GenBank/DDBJ databases">
        <authorList>
            <person name="Whitehead M."/>
        </authorList>
    </citation>
    <scope>NUCLEOTIDE SEQUENCE</scope>
    <source>
        <strain evidence="2">EGII</strain>
    </source>
</reference>
<keyword evidence="1" id="KW-0812">Transmembrane</keyword>
<evidence type="ECO:0000313" key="3">
    <source>
        <dbReference type="Proteomes" id="UP000606786"/>
    </source>
</evidence>
<protein>
    <submittedName>
        <fullName evidence="2">(Mediterranean fruit fly) hypothetical protein</fullName>
    </submittedName>
</protein>